<comment type="subcellular location">
    <subcellularLocation>
        <location evidence="1">Cell outer membrane</location>
    </subcellularLocation>
</comment>
<comment type="caution">
    <text evidence="4">The sequence shown here is derived from an EMBL/GenBank/DDBJ whole genome shotgun (WGS) entry which is preliminary data.</text>
</comment>
<dbReference type="InterPro" id="IPR036942">
    <property type="entry name" value="Beta-barrel_TonB_sf"/>
</dbReference>
<name>A0A0F8X8N6_9ZZZZ</name>
<evidence type="ECO:0000256" key="3">
    <source>
        <dbReference type="ARBA" id="ARBA00023237"/>
    </source>
</evidence>
<dbReference type="AlphaFoldDB" id="A0A0F8X8N6"/>
<keyword evidence="2" id="KW-0472">Membrane</keyword>
<evidence type="ECO:0000313" key="4">
    <source>
        <dbReference type="EMBL" id="KKK65467.1"/>
    </source>
</evidence>
<sequence length="191" mass="21553">DLDANLTSPAIMIDRDQEHWMRPARALPFPEHPRVETFRSVDGFEVAVQHIFGETGFGLGVNATFVDGDVEFDSENLEQQAPLTGLSDSANFQAFYEKDGLSVKVTYAWRDAYLIGVGQAQGSSDAPPQYAREFGQLDMSVNYDVTENVTVFFEGLNLNNETEQGYGRYEEQFLFARQYGPRYTLGARYTF</sequence>
<organism evidence="4">
    <name type="scientific">marine sediment metagenome</name>
    <dbReference type="NCBI Taxonomy" id="412755"/>
    <lineage>
        <taxon>unclassified sequences</taxon>
        <taxon>metagenomes</taxon>
        <taxon>ecological metagenomes</taxon>
    </lineage>
</organism>
<reference evidence="4" key="1">
    <citation type="journal article" date="2015" name="Nature">
        <title>Complex archaea that bridge the gap between prokaryotes and eukaryotes.</title>
        <authorList>
            <person name="Spang A."/>
            <person name="Saw J.H."/>
            <person name="Jorgensen S.L."/>
            <person name="Zaremba-Niedzwiedzka K."/>
            <person name="Martijn J."/>
            <person name="Lind A.E."/>
            <person name="van Eijk R."/>
            <person name="Schleper C."/>
            <person name="Guy L."/>
            <person name="Ettema T.J."/>
        </authorList>
    </citation>
    <scope>NUCLEOTIDE SEQUENCE</scope>
</reference>
<keyword evidence="3" id="KW-0998">Cell outer membrane</keyword>
<protein>
    <submittedName>
        <fullName evidence="4">Uncharacterized protein</fullName>
    </submittedName>
</protein>
<feature type="non-terminal residue" evidence="4">
    <location>
        <position position="1"/>
    </location>
</feature>
<dbReference type="Gene3D" id="2.40.170.20">
    <property type="entry name" value="TonB-dependent receptor, beta-barrel domain"/>
    <property type="match status" value="1"/>
</dbReference>
<evidence type="ECO:0000256" key="2">
    <source>
        <dbReference type="ARBA" id="ARBA00023136"/>
    </source>
</evidence>
<dbReference type="PANTHER" id="PTHR40980:SF3">
    <property type="entry name" value="TONB-DEPENDENT RECEPTOR-LIKE BETA-BARREL DOMAIN-CONTAINING PROTEIN"/>
    <property type="match status" value="1"/>
</dbReference>
<dbReference type="GO" id="GO:0009279">
    <property type="term" value="C:cell outer membrane"/>
    <property type="evidence" value="ECO:0007669"/>
    <property type="project" value="UniProtKB-SubCell"/>
</dbReference>
<proteinExistence type="predicted"/>
<dbReference type="PANTHER" id="PTHR40980">
    <property type="entry name" value="PLUG DOMAIN-CONTAINING PROTEIN"/>
    <property type="match status" value="1"/>
</dbReference>
<evidence type="ECO:0000256" key="1">
    <source>
        <dbReference type="ARBA" id="ARBA00004442"/>
    </source>
</evidence>
<gene>
    <name evidence="4" type="ORF">LCGC14_2973850</name>
</gene>
<dbReference type="SUPFAM" id="SSF56935">
    <property type="entry name" value="Porins"/>
    <property type="match status" value="1"/>
</dbReference>
<accession>A0A0F8X8N6</accession>
<dbReference type="EMBL" id="LAZR01060541">
    <property type="protein sequence ID" value="KKK65467.1"/>
    <property type="molecule type" value="Genomic_DNA"/>
</dbReference>